<reference evidence="1" key="2">
    <citation type="submission" date="2020-09" db="EMBL/GenBank/DDBJ databases">
        <authorList>
            <person name="Sun Q."/>
            <person name="Zhou Y."/>
        </authorList>
    </citation>
    <scope>NUCLEOTIDE SEQUENCE</scope>
    <source>
        <strain evidence="1">CGMCC 1.12153</strain>
    </source>
</reference>
<dbReference type="PANTHER" id="PTHR47271">
    <property type="entry name" value="ARGININE DEIMINASE"/>
    <property type="match status" value="1"/>
</dbReference>
<dbReference type="Proteomes" id="UP000660110">
    <property type="component" value="Unassembled WGS sequence"/>
</dbReference>
<dbReference type="GO" id="GO:0019546">
    <property type="term" value="P:L-arginine deiminase pathway"/>
    <property type="evidence" value="ECO:0007669"/>
    <property type="project" value="TreeGrafter"/>
</dbReference>
<evidence type="ECO:0000313" key="2">
    <source>
        <dbReference type="Proteomes" id="UP000660110"/>
    </source>
</evidence>
<name>A0A917B3X4_HALAA</name>
<evidence type="ECO:0000313" key="1">
    <source>
        <dbReference type="EMBL" id="GGF21754.1"/>
    </source>
</evidence>
<organism evidence="1 2">
    <name type="scientific">Halobacillus andaensis</name>
    <dbReference type="NCBI Taxonomy" id="1176239"/>
    <lineage>
        <taxon>Bacteria</taxon>
        <taxon>Bacillati</taxon>
        <taxon>Bacillota</taxon>
        <taxon>Bacilli</taxon>
        <taxon>Bacillales</taxon>
        <taxon>Bacillaceae</taxon>
        <taxon>Halobacillus</taxon>
    </lineage>
</organism>
<accession>A0A917B3X4</accession>
<dbReference type="Pfam" id="PF19420">
    <property type="entry name" value="DDAH_eukar"/>
    <property type="match status" value="1"/>
</dbReference>
<dbReference type="Gene3D" id="3.75.10.10">
    <property type="entry name" value="L-arginine/glycine Amidinotransferase, Chain A"/>
    <property type="match status" value="1"/>
</dbReference>
<dbReference type="PANTHER" id="PTHR47271:SF2">
    <property type="entry name" value="ARGININE DEIMINASE"/>
    <property type="match status" value="1"/>
</dbReference>
<protein>
    <submittedName>
        <fullName evidence="1">Uncharacterized protein</fullName>
    </submittedName>
</protein>
<dbReference type="AlphaFoldDB" id="A0A917B3X4"/>
<gene>
    <name evidence="1" type="primary">ykgA</name>
    <name evidence="1" type="ORF">GCM10010954_20720</name>
</gene>
<comment type="caution">
    <text evidence="1">The sequence shown here is derived from an EMBL/GenBank/DDBJ whole genome shotgun (WGS) entry which is preliminary data.</text>
</comment>
<dbReference type="SUPFAM" id="SSF55909">
    <property type="entry name" value="Pentein"/>
    <property type="match status" value="1"/>
</dbReference>
<proteinExistence type="predicted"/>
<dbReference type="EMBL" id="BMEL01000002">
    <property type="protein sequence ID" value="GGF21754.1"/>
    <property type="molecule type" value="Genomic_DNA"/>
</dbReference>
<dbReference type="GO" id="GO:0016990">
    <property type="term" value="F:arginine deiminase activity"/>
    <property type="evidence" value="ECO:0007669"/>
    <property type="project" value="TreeGrafter"/>
</dbReference>
<keyword evidence="2" id="KW-1185">Reference proteome</keyword>
<dbReference type="RefSeq" id="WP_188377409.1">
    <property type="nucleotide sequence ID" value="NZ_BMEL01000002.1"/>
</dbReference>
<reference evidence="1" key="1">
    <citation type="journal article" date="2014" name="Int. J. Syst. Evol. Microbiol.">
        <title>Complete genome sequence of Corynebacterium casei LMG S-19264T (=DSM 44701T), isolated from a smear-ripened cheese.</title>
        <authorList>
            <consortium name="US DOE Joint Genome Institute (JGI-PGF)"/>
            <person name="Walter F."/>
            <person name="Albersmeier A."/>
            <person name="Kalinowski J."/>
            <person name="Ruckert C."/>
        </authorList>
    </citation>
    <scope>NUCLEOTIDE SEQUENCE</scope>
    <source>
        <strain evidence="1">CGMCC 1.12153</strain>
    </source>
</reference>
<sequence length="286" mass="32230">MQTKNANSNQSKGCRNEYDALKKVLVSKPEHMKITKIINETQKHFANENIDIDLAVEQHTHFVKVLQSHHIQVDYLPTSPQLNEQVFTRDIGFCIGDQMFVSSLASDVRQEEVKPLLDFLEKEDVTFTRLFGPSIEGGDVIINHGTIYVGISDRTSMAAVEHLQKALPEYEVIPLKLRDDILHLDCAFNIVDENTALLHSPAFEKQDVQLLKKTFHCIEVDENEQFQMGTNVLSIGQQLVISLPQNSNVNQQLKDAGFIVVEVDLSEIIKSGGSFRCCTLPIARKS</sequence>